<evidence type="ECO:0000313" key="4">
    <source>
        <dbReference type="Proteomes" id="UP001596443"/>
    </source>
</evidence>
<keyword evidence="4" id="KW-1185">Reference proteome</keyword>
<feature type="compositionally biased region" description="Polar residues" evidence="1">
    <location>
        <begin position="161"/>
        <end position="170"/>
    </location>
</feature>
<evidence type="ECO:0000259" key="2">
    <source>
        <dbReference type="Pfam" id="PF23993"/>
    </source>
</evidence>
<feature type="domain" description="DUF7311" evidence="2">
    <location>
        <begin position="1"/>
        <end position="143"/>
    </location>
</feature>
<dbReference type="Pfam" id="PF23993">
    <property type="entry name" value="DUF7311"/>
    <property type="match status" value="1"/>
</dbReference>
<comment type="caution">
    <text evidence="3">The sequence shown here is derived from an EMBL/GenBank/DDBJ whole genome shotgun (WGS) entry which is preliminary data.</text>
</comment>
<feature type="region of interest" description="Disordered" evidence="1">
    <location>
        <begin position="161"/>
        <end position="219"/>
    </location>
</feature>
<protein>
    <recommendedName>
        <fullName evidence="2">DUF7311 domain-containing protein</fullName>
    </recommendedName>
</protein>
<proteinExistence type="predicted"/>
<dbReference type="GeneID" id="81208260"/>
<dbReference type="Proteomes" id="UP001596443">
    <property type="component" value="Unassembled WGS sequence"/>
</dbReference>
<accession>A0ABD5T7N1</accession>
<dbReference type="InterPro" id="IPR055735">
    <property type="entry name" value="DUF7311"/>
</dbReference>
<gene>
    <name evidence="3" type="ORF">ACFQFD_04400</name>
</gene>
<dbReference type="AlphaFoldDB" id="A0ABD5T7N1"/>
<organism evidence="3 4">
    <name type="scientific">Halobaculum halobium</name>
    <dbReference type="NCBI Taxonomy" id="3032281"/>
    <lineage>
        <taxon>Archaea</taxon>
        <taxon>Methanobacteriati</taxon>
        <taxon>Methanobacteriota</taxon>
        <taxon>Stenosarchaea group</taxon>
        <taxon>Halobacteria</taxon>
        <taxon>Halobacteriales</taxon>
        <taxon>Haloferacaceae</taxon>
        <taxon>Halobaculum</taxon>
    </lineage>
</organism>
<evidence type="ECO:0000256" key="1">
    <source>
        <dbReference type="SAM" id="MobiDB-lite"/>
    </source>
</evidence>
<reference evidence="3 4" key="1">
    <citation type="journal article" date="2019" name="Int. J. Syst. Evol. Microbiol.">
        <title>The Global Catalogue of Microorganisms (GCM) 10K type strain sequencing project: providing services to taxonomists for standard genome sequencing and annotation.</title>
        <authorList>
            <consortium name="The Broad Institute Genomics Platform"/>
            <consortium name="The Broad Institute Genome Sequencing Center for Infectious Disease"/>
            <person name="Wu L."/>
            <person name="Ma J."/>
        </authorList>
    </citation>
    <scope>NUCLEOTIDE SEQUENCE [LARGE SCALE GENOMIC DNA]</scope>
    <source>
        <strain evidence="3 4">SYNS20</strain>
    </source>
</reference>
<evidence type="ECO:0000313" key="3">
    <source>
        <dbReference type="EMBL" id="MFC6785239.1"/>
    </source>
</evidence>
<dbReference type="EMBL" id="JBHSWX010000012">
    <property type="protein sequence ID" value="MFC6785239.1"/>
    <property type="molecule type" value="Genomic_DNA"/>
</dbReference>
<dbReference type="RefSeq" id="WP_284062101.1">
    <property type="nucleotide sequence ID" value="NZ_CP126158.1"/>
</dbReference>
<sequence>MIRVVVAVAMAAALLSAALPAVEMARVDRTTAAVERVPDRIDRAALSTLASEPAYRPSTDSVPAARRVVTFSLPGRSLTTARVRSLALCSGDVRGTAVLVHAVGDESRSWTALSAPYDLPDGGIALGGRGQVSLSLVPIAGGSDGTDRLVRVRPLTRSSVATAGVNSSTEPEPAGPCDSSTGSAIGAVTSGEPPTNATAPLRSSPVRVPAGERLAIPAR</sequence>
<name>A0ABD5T7N1_9EURY</name>